<evidence type="ECO:0000313" key="2">
    <source>
        <dbReference type="EMBL" id="KXG53109.1"/>
    </source>
</evidence>
<comment type="caution">
    <text evidence="2">The sequence shown here is derived from an EMBL/GenBank/DDBJ whole genome shotgun (WGS) entry which is preliminary data.</text>
</comment>
<dbReference type="STRING" id="5078.A0A135LVZ4"/>
<evidence type="ECO:0000313" key="3">
    <source>
        <dbReference type="Proteomes" id="UP000070168"/>
    </source>
</evidence>
<protein>
    <submittedName>
        <fullName evidence="2">Uncharacterized protein</fullName>
    </submittedName>
</protein>
<proteinExistence type="predicted"/>
<organism evidence="2 3">
    <name type="scientific">Penicillium patulum</name>
    <name type="common">Penicillium griseofulvum</name>
    <dbReference type="NCBI Taxonomy" id="5078"/>
    <lineage>
        <taxon>Eukaryota</taxon>
        <taxon>Fungi</taxon>
        <taxon>Dikarya</taxon>
        <taxon>Ascomycota</taxon>
        <taxon>Pezizomycotina</taxon>
        <taxon>Eurotiomycetes</taxon>
        <taxon>Eurotiomycetidae</taxon>
        <taxon>Eurotiales</taxon>
        <taxon>Aspergillaceae</taxon>
        <taxon>Penicillium</taxon>
    </lineage>
</organism>
<feature type="compositionally biased region" description="Polar residues" evidence="1">
    <location>
        <begin position="19"/>
        <end position="33"/>
    </location>
</feature>
<accession>A0A135LVZ4</accession>
<dbReference type="AlphaFoldDB" id="A0A135LVZ4"/>
<name>A0A135LVZ4_PENPA</name>
<dbReference type="RefSeq" id="XP_040651644.1">
    <property type="nucleotide sequence ID" value="XM_040787872.1"/>
</dbReference>
<dbReference type="OrthoDB" id="4271839at2759"/>
<keyword evidence="3" id="KW-1185">Reference proteome</keyword>
<evidence type="ECO:0000256" key="1">
    <source>
        <dbReference type="SAM" id="MobiDB-lite"/>
    </source>
</evidence>
<gene>
    <name evidence="2" type="ORF">PGRI_001590</name>
</gene>
<dbReference type="Proteomes" id="UP000070168">
    <property type="component" value="Unassembled WGS sequence"/>
</dbReference>
<dbReference type="EMBL" id="LHQR01000014">
    <property type="protein sequence ID" value="KXG53109.1"/>
    <property type="molecule type" value="Genomic_DNA"/>
</dbReference>
<reference evidence="2 3" key="1">
    <citation type="journal article" date="2016" name="BMC Genomics">
        <title>Genome sequencing and secondary metabolism of the postharvest pathogen Penicillium griseofulvum.</title>
        <authorList>
            <person name="Banani H."/>
            <person name="Marcet-Houben M."/>
            <person name="Ballester A.R."/>
            <person name="Abbruscato P."/>
            <person name="Gonzalez-Candelas L."/>
            <person name="Gabaldon T."/>
            <person name="Spadaro D."/>
        </authorList>
    </citation>
    <scope>NUCLEOTIDE SEQUENCE [LARGE SCALE GENOMIC DNA]</scope>
    <source>
        <strain evidence="2 3">PG3</strain>
    </source>
</reference>
<dbReference type="OMA" id="FWINEES"/>
<dbReference type="GeneID" id="63703172"/>
<feature type="region of interest" description="Disordered" evidence="1">
    <location>
        <begin position="1"/>
        <end position="36"/>
    </location>
</feature>
<sequence>MPPKVTEILRGPIPPADVTKQTTEASETMTGKSSNHRKLKEHPVVIETGWCIACFRAALRDWNEAAWEQPLKVNCVWDAVTSRLCQRCYRARAKCEMLYEGIRGHGFELHALLEWASEFWINEESGFGAAEDVGLIHDLDSVRAAAIAVRQLCSAFDCLVKSHARAHALGGKKRGASDNSSYTQYCATARNSMQRPAPLDPRPDGTSYPKSVQFAHRALENLRLDINSNVGLPWYASVLSFRQTIQDLIKDKFDHSDPATVAWYAYMLETFPIVTPDI</sequence>